<feature type="domain" description="Enoyl reductase (ER)" evidence="1">
    <location>
        <begin position="10"/>
        <end position="330"/>
    </location>
</feature>
<protein>
    <submittedName>
        <fullName evidence="2">NADPH:quinone reductase</fullName>
    </submittedName>
</protein>
<dbReference type="PANTHER" id="PTHR11695">
    <property type="entry name" value="ALCOHOL DEHYDROGENASE RELATED"/>
    <property type="match status" value="1"/>
</dbReference>
<dbReference type="AlphaFoldDB" id="A0A2A5AVM5"/>
<dbReference type="Gene3D" id="3.40.50.720">
    <property type="entry name" value="NAD(P)-binding Rossmann-like Domain"/>
    <property type="match status" value="1"/>
</dbReference>
<dbReference type="InterPro" id="IPR020843">
    <property type="entry name" value="ER"/>
</dbReference>
<reference evidence="3" key="1">
    <citation type="submission" date="2017-08" db="EMBL/GenBank/DDBJ databases">
        <title>A dynamic microbial community with high functional redundancy inhabits the cold, oxic subseafloor aquifer.</title>
        <authorList>
            <person name="Tully B.J."/>
            <person name="Wheat C.G."/>
            <person name="Glazer B.T."/>
            <person name="Huber J.A."/>
        </authorList>
    </citation>
    <scope>NUCLEOTIDE SEQUENCE [LARGE SCALE GENOMIC DNA]</scope>
</reference>
<name>A0A2A5AVM5_9GAMM</name>
<dbReference type="InterPro" id="IPR050700">
    <property type="entry name" value="YIM1/Zinc_Alcohol_DH_Fams"/>
</dbReference>
<organism evidence="2 3">
    <name type="scientific">SAR86 cluster bacterium</name>
    <dbReference type="NCBI Taxonomy" id="2030880"/>
    <lineage>
        <taxon>Bacteria</taxon>
        <taxon>Pseudomonadati</taxon>
        <taxon>Pseudomonadota</taxon>
        <taxon>Gammaproteobacteria</taxon>
        <taxon>SAR86 cluster</taxon>
    </lineage>
</organism>
<accession>A0A2A5AVM5</accession>
<evidence type="ECO:0000313" key="3">
    <source>
        <dbReference type="Proteomes" id="UP000218327"/>
    </source>
</evidence>
<dbReference type="Gene3D" id="3.90.180.10">
    <property type="entry name" value="Medium-chain alcohol dehydrogenases, catalytic domain"/>
    <property type="match status" value="1"/>
</dbReference>
<evidence type="ECO:0000313" key="2">
    <source>
        <dbReference type="EMBL" id="PCJ22906.1"/>
    </source>
</evidence>
<gene>
    <name evidence="2" type="ORF">COA96_13185</name>
</gene>
<dbReference type="PANTHER" id="PTHR11695:SF294">
    <property type="entry name" value="RETICULON-4-INTERACTING PROTEIN 1, MITOCHONDRIAL"/>
    <property type="match status" value="1"/>
</dbReference>
<dbReference type="GO" id="GO:0016491">
    <property type="term" value="F:oxidoreductase activity"/>
    <property type="evidence" value="ECO:0007669"/>
    <property type="project" value="InterPro"/>
</dbReference>
<dbReference type="InterPro" id="IPR013154">
    <property type="entry name" value="ADH-like_N"/>
</dbReference>
<dbReference type="InterPro" id="IPR011032">
    <property type="entry name" value="GroES-like_sf"/>
</dbReference>
<proteinExistence type="predicted"/>
<dbReference type="InterPro" id="IPR036291">
    <property type="entry name" value="NAD(P)-bd_dom_sf"/>
</dbReference>
<dbReference type="SUPFAM" id="SSF51735">
    <property type="entry name" value="NAD(P)-binding Rossmann-fold domains"/>
    <property type="match status" value="1"/>
</dbReference>
<dbReference type="Proteomes" id="UP000218327">
    <property type="component" value="Unassembled WGS sequence"/>
</dbReference>
<dbReference type="CDD" id="cd05289">
    <property type="entry name" value="MDR_like_2"/>
    <property type="match status" value="1"/>
</dbReference>
<dbReference type="SMART" id="SM00829">
    <property type="entry name" value="PKS_ER"/>
    <property type="match status" value="1"/>
</dbReference>
<comment type="caution">
    <text evidence="2">The sequence shown here is derived from an EMBL/GenBank/DDBJ whole genome shotgun (WGS) entry which is preliminary data.</text>
</comment>
<dbReference type="SUPFAM" id="SSF50129">
    <property type="entry name" value="GroES-like"/>
    <property type="match status" value="1"/>
</dbReference>
<sequence>MKAAFINSYGQFDQIKIGDIDRPEIDDHDVLIKMKAASVNPIDWKMVHGDLKALIKLKFPLVLGSDGAGVIEEVGAGVTEFNVGDEVFFRCDKANIGTFAEYFAIPANLIAKKPTNMSFEEAASIPLVGLTTYQALKEKAGMTEGSRVLIHAGAGGVGSFAIQFAKAFGAHVATTASKKRFVLLAELGADEIIDYQSQHIENELNGFDIVFNTLGDSVQEPSYKTLKKGGVLVNVLGIPEPLVVAQYTSNILVKLISHINQWRKEGLAAKYNAKYKHLLMYADGKQLREIADLIEAGKIRAIIDSTFPLAKVKEAFERSATGRAQGKIIIKISD</sequence>
<dbReference type="Pfam" id="PF13602">
    <property type="entry name" value="ADH_zinc_N_2"/>
    <property type="match status" value="1"/>
</dbReference>
<evidence type="ECO:0000259" key="1">
    <source>
        <dbReference type="SMART" id="SM00829"/>
    </source>
</evidence>
<dbReference type="EMBL" id="NVVJ01000048">
    <property type="protein sequence ID" value="PCJ22906.1"/>
    <property type="molecule type" value="Genomic_DNA"/>
</dbReference>
<dbReference type="Pfam" id="PF08240">
    <property type="entry name" value="ADH_N"/>
    <property type="match status" value="1"/>
</dbReference>